<sequence length="79" mass="9081">AQYNKHRAPPPSFQVGQRVLVRADAVNLPDDADRPKKLSTRFKGPFTIVETDHTRDNYKLDLADLSQAHEWFHVEKLAL</sequence>
<feature type="non-terminal residue" evidence="2">
    <location>
        <position position="79"/>
    </location>
</feature>
<dbReference type="Pfam" id="PF24626">
    <property type="entry name" value="SH3_Tf2-1"/>
    <property type="match status" value="1"/>
</dbReference>
<feature type="domain" description="Tf2-1-like SH3-like" evidence="1">
    <location>
        <begin position="16"/>
        <end position="77"/>
    </location>
</feature>
<comment type="caution">
    <text evidence="2">The sequence shown here is derived from an EMBL/GenBank/DDBJ whole genome shotgun (WGS) entry which is preliminary data.</text>
</comment>
<proteinExistence type="predicted"/>
<keyword evidence="3" id="KW-1185">Reference proteome</keyword>
<reference evidence="2 3" key="1">
    <citation type="submission" date="2023-09" db="EMBL/GenBank/DDBJ databases">
        <title>Pangenome analysis of Batrachochytrium dendrobatidis and related Chytrids.</title>
        <authorList>
            <person name="Yacoub M.N."/>
            <person name="Stajich J.E."/>
            <person name="James T.Y."/>
        </authorList>
    </citation>
    <scope>NUCLEOTIDE SEQUENCE [LARGE SCALE GENOMIC DNA]</scope>
    <source>
        <strain evidence="2 3">JEL0888</strain>
    </source>
</reference>
<evidence type="ECO:0000313" key="3">
    <source>
        <dbReference type="Proteomes" id="UP001527925"/>
    </source>
</evidence>
<evidence type="ECO:0000259" key="1">
    <source>
        <dbReference type="Pfam" id="PF24626"/>
    </source>
</evidence>
<accession>A0ABR4MUU0</accession>
<feature type="non-terminal residue" evidence="2">
    <location>
        <position position="1"/>
    </location>
</feature>
<organism evidence="2 3">
    <name type="scientific">Polyrhizophydium stewartii</name>
    <dbReference type="NCBI Taxonomy" id="2732419"/>
    <lineage>
        <taxon>Eukaryota</taxon>
        <taxon>Fungi</taxon>
        <taxon>Fungi incertae sedis</taxon>
        <taxon>Chytridiomycota</taxon>
        <taxon>Chytridiomycota incertae sedis</taxon>
        <taxon>Chytridiomycetes</taxon>
        <taxon>Rhizophydiales</taxon>
        <taxon>Rhizophydiales incertae sedis</taxon>
        <taxon>Polyrhizophydium</taxon>
    </lineage>
</organism>
<gene>
    <name evidence="2" type="ORF">HK105_209531</name>
</gene>
<evidence type="ECO:0000313" key="2">
    <source>
        <dbReference type="EMBL" id="KAL2911024.1"/>
    </source>
</evidence>
<dbReference type="Proteomes" id="UP001527925">
    <property type="component" value="Unassembled WGS sequence"/>
</dbReference>
<dbReference type="InterPro" id="IPR056924">
    <property type="entry name" value="SH3_Tf2-1"/>
</dbReference>
<dbReference type="EMBL" id="JADGIZ020000280">
    <property type="protein sequence ID" value="KAL2911024.1"/>
    <property type="molecule type" value="Genomic_DNA"/>
</dbReference>
<protein>
    <recommendedName>
        <fullName evidence="1">Tf2-1-like SH3-like domain-containing protein</fullName>
    </recommendedName>
</protein>
<name>A0ABR4MUU0_9FUNG</name>